<reference evidence="2 3" key="1">
    <citation type="submission" date="2016-11" db="EMBL/GenBank/DDBJ databases">
        <title>Paenibacillus species isolates.</title>
        <authorList>
            <person name="Beno S.M."/>
        </authorList>
    </citation>
    <scope>NUCLEOTIDE SEQUENCE [LARGE SCALE GENOMIC DNA]</scope>
    <source>
        <strain evidence="2 3">FSL F4-0100</strain>
    </source>
</reference>
<comment type="caution">
    <text evidence="2">The sequence shown here is derived from an EMBL/GenBank/DDBJ whole genome shotgun (WGS) entry which is preliminary data.</text>
</comment>
<keyword evidence="2" id="KW-0378">Hydrolase</keyword>
<evidence type="ECO:0000313" key="2">
    <source>
        <dbReference type="EMBL" id="OME90160.1"/>
    </source>
</evidence>
<proteinExistence type="predicted"/>
<organism evidence="2 3">
    <name type="scientific">Paenibacillus lautus</name>
    <name type="common">Bacillus lautus</name>
    <dbReference type="NCBI Taxonomy" id="1401"/>
    <lineage>
        <taxon>Bacteria</taxon>
        <taxon>Bacillati</taxon>
        <taxon>Bacillota</taxon>
        <taxon>Bacilli</taxon>
        <taxon>Bacillales</taxon>
        <taxon>Paenibacillaceae</taxon>
        <taxon>Paenibacillus</taxon>
    </lineage>
</organism>
<dbReference type="STRING" id="1401.BK123_22960"/>
<evidence type="ECO:0000259" key="1">
    <source>
        <dbReference type="Pfam" id="PF01243"/>
    </source>
</evidence>
<dbReference type="GO" id="GO:0016787">
    <property type="term" value="F:hydrolase activity"/>
    <property type="evidence" value="ECO:0007669"/>
    <property type="project" value="UniProtKB-KW"/>
</dbReference>
<protein>
    <submittedName>
        <fullName evidence="2">Phosphohydrolase</fullName>
    </submittedName>
</protein>
<gene>
    <name evidence="2" type="ORF">BK123_22960</name>
</gene>
<dbReference type="Gene3D" id="2.30.110.10">
    <property type="entry name" value="Electron Transport, Fmn-binding Protein, Chain A"/>
    <property type="match status" value="1"/>
</dbReference>
<dbReference type="InterPro" id="IPR024029">
    <property type="entry name" value="Pyridox_Oxase_FMN-dep"/>
</dbReference>
<dbReference type="Pfam" id="PF01243">
    <property type="entry name" value="PNPOx_N"/>
    <property type="match status" value="1"/>
</dbReference>
<dbReference type="PANTHER" id="PTHR42815">
    <property type="entry name" value="FAD-BINDING, PUTATIVE (AFU_ORTHOLOGUE AFUA_6G07600)-RELATED"/>
    <property type="match status" value="1"/>
</dbReference>
<dbReference type="EMBL" id="MRTF01000008">
    <property type="protein sequence ID" value="OME90160.1"/>
    <property type="molecule type" value="Genomic_DNA"/>
</dbReference>
<evidence type="ECO:0000313" key="3">
    <source>
        <dbReference type="Proteomes" id="UP000187074"/>
    </source>
</evidence>
<dbReference type="Proteomes" id="UP000187074">
    <property type="component" value="Unassembled WGS sequence"/>
</dbReference>
<dbReference type="SUPFAM" id="SSF50475">
    <property type="entry name" value="FMN-binding split barrel"/>
    <property type="match status" value="1"/>
</dbReference>
<dbReference type="InterPro" id="IPR012349">
    <property type="entry name" value="Split_barrel_FMN-bd"/>
</dbReference>
<dbReference type="AlphaFoldDB" id="A0A1R1AWV2"/>
<dbReference type="InterPro" id="IPR011576">
    <property type="entry name" value="Pyridox_Oxase_N"/>
</dbReference>
<accession>A0A1R1AWV2</accession>
<feature type="domain" description="Pyridoxamine 5'-phosphate oxidase N-terminal" evidence="1">
    <location>
        <begin position="36"/>
        <end position="138"/>
    </location>
</feature>
<dbReference type="NCBIfam" id="TIGR04025">
    <property type="entry name" value="PPOX_FMN_DR2398"/>
    <property type="match status" value="1"/>
</dbReference>
<dbReference type="PANTHER" id="PTHR42815:SF2">
    <property type="entry name" value="FAD-BINDING, PUTATIVE (AFU_ORTHOLOGUE AFUA_6G07600)-RELATED"/>
    <property type="match status" value="1"/>
</dbReference>
<sequence length="212" mass="24164">MMTKCPFRSIITSEEELRDLFGESNHVVKHKVIDRLDHHCKDFIAKSPLLFMSTSDASGYCDASPRGDAPGFVHVMDESWLVIPERPGNRRFDSLRNILSNPRVGIVFVIPGLKETLRVNGSAVLIRDENILEQLSVQGKRPWLGIGVRVEECYMHCAKAFIRSQTWNPDSWISGEQLPNPSRIIADHVNQDRVTEESVTQGLRDSYDKRLY</sequence>
<name>A0A1R1AWV2_PAELA</name>